<evidence type="ECO:0000313" key="5">
    <source>
        <dbReference type="EMBL" id="EOA52761.1"/>
    </source>
</evidence>
<accession>U6RAJ8</accession>
<dbReference type="InterPro" id="IPR011611">
    <property type="entry name" value="PfkB_dom"/>
</dbReference>
<dbReference type="EMBL" id="AQHY01000039">
    <property type="protein sequence ID" value="EOA52761.1"/>
    <property type="molecule type" value="Genomic_DNA"/>
</dbReference>
<dbReference type="PANTHER" id="PTHR43320">
    <property type="entry name" value="SUGAR KINASE"/>
    <property type="match status" value="1"/>
</dbReference>
<dbReference type="CDD" id="cd01166">
    <property type="entry name" value="KdgK"/>
    <property type="match status" value="1"/>
</dbReference>
<evidence type="ECO:0000256" key="2">
    <source>
        <dbReference type="ARBA" id="ARBA00022679"/>
    </source>
</evidence>
<evidence type="ECO:0000313" key="6">
    <source>
        <dbReference type="Proteomes" id="UP000017831"/>
    </source>
</evidence>
<dbReference type="AlphaFoldDB" id="U6RAJ8"/>
<organism evidence="5 6">
    <name type="scientific">Phocaeicola massiliensis B84634 = Timone 84634 = DSM 17679 = JCM 13223</name>
    <dbReference type="NCBI Taxonomy" id="1121098"/>
    <lineage>
        <taxon>Bacteria</taxon>
        <taxon>Pseudomonadati</taxon>
        <taxon>Bacteroidota</taxon>
        <taxon>Bacteroidia</taxon>
        <taxon>Bacteroidales</taxon>
        <taxon>Bacteroidaceae</taxon>
        <taxon>Phocaeicola</taxon>
    </lineage>
</organism>
<dbReference type="Pfam" id="PF00294">
    <property type="entry name" value="PfkB"/>
    <property type="match status" value="2"/>
</dbReference>
<proteinExistence type="inferred from homology"/>
<feature type="domain" description="Carbohydrate kinase PfkB" evidence="4">
    <location>
        <begin position="20"/>
        <end position="222"/>
    </location>
</feature>
<evidence type="ECO:0000259" key="4">
    <source>
        <dbReference type="Pfam" id="PF00294"/>
    </source>
</evidence>
<comment type="similarity">
    <text evidence="1">Belongs to the carbohydrate kinase PfkB family.</text>
</comment>
<feature type="domain" description="Carbohydrate kinase PfkB" evidence="4">
    <location>
        <begin position="280"/>
        <end position="340"/>
    </location>
</feature>
<keyword evidence="3" id="KW-0418">Kinase</keyword>
<keyword evidence="6" id="KW-1185">Reference proteome</keyword>
<dbReference type="HOGENOM" id="CLU_027634_0_1_10"/>
<dbReference type="InterPro" id="IPR029056">
    <property type="entry name" value="Ribokinase-like"/>
</dbReference>
<dbReference type="PANTHER" id="PTHR43320:SF2">
    <property type="entry name" value="2-DEHYDRO-3-DEOXYGLUCONOKINASE_2-DEHYDRO-3-DEOXYGALACTONOKINASE"/>
    <property type="match status" value="1"/>
</dbReference>
<dbReference type="SUPFAM" id="SSF53613">
    <property type="entry name" value="Ribokinase-like"/>
    <property type="match status" value="1"/>
</dbReference>
<keyword evidence="2" id="KW-0808">Transferase</keyword>
<reference evidence="5 6" key="1">
    <citation type="submission" date="2013-04" db="EMBL/GenBank/DDBJ databases">
        <title>The Genome Sequence of Bacteroides massiliensis DSM 17679.</title>
        <authorList>
            <consortium name="The Broad Institute Genomics Platform"/>
            <person name="Earl A."/>
            <person name="Ward D."/>
            <person name="Feldgarden M."/>
            <person name="Gevers D."/>
            <person name="Martens E."/>
            <person name="Fenner L."/>
            <person name="Roux V."/>
            <person name="Mallet M.N."/>
            <person name="Raoult D."/>
            <person name="Walker B."/>
            <person name="Young S."/>
            <person name="Zeng Q."/>
            <person name="Gargeya S."/>
            <person name="Fitzgerald M."/>
            <person name="Haas B."/>
            <person name="Abouelleil A."/>
            <person name="Allen A.W."/>
            <person name="Alvarado L."/>
            <person name="Arachchi H.M."/>
            <person name="Berlin A.M."/>
            <person name="Chapman S.B."/>
            <person name="Gainer-Dewar J."/>
            <person name="Goldberg J."/>
            <person name="Griggs A."/>
            <person name="Gujja S."/>
            <person name="Hansen M."/>
            <person name="Howarth C."/>
            <person name="Imamovic A."/>
            <person name="Ireland A."/>
            <person name="Larimer J."/>
            <person name="McCowan C."/>
            <person name="Murphy C."/>
            <person name="Pearson M."/>
            <person name="Poon T.W."/>
            <person name="Priest M."/>
            <person name="Roberts A."/>
            <person name="Saif S."/>
            <person name="Shea T."/>
            <person name="Sisk P."/>
            <person name="Sykes S."/>
            <person name="Wortman J."/>
            <person name="Nusbaum C."/>
            <person name="Birren B."/>
        </authorList>
    </citation>
    <scope>NUCLEOTIDE SEQUENCE [LARGE SCALE GENOMIC DNA]</scope>
    <source>
        <strain evidence="6">B84634 / Timone 84634 / DSM 17679 / JCM 13223</strain>
    </source>
</reference>
<dbReference type="STRING" id="1121098.HMPREF1534_03414"/>
<gene>
    <name evidence="5" type="ORF">HMPREF1534_03414</name>
</gene>
<dbReference type="Proteomes" id="UP000017831">
    <property type="component" value="Unassembled WGS sequence"/>
</dbReference>
<sequence length="364" mass="40125">MKAVFDLKEAMDKKMISTNRKVVTFGEVMLRLTAPDFRRFSQTNEFIAAYGGSEANVAVSLANFGIPTEFVTRLPDNAMAQACIASLRANGLGTEGIVFGGKRMGLYFLESGASFRNSNVVYDREGSSFATLRPGMIDWEKIFADADWFHWSGIAASLSQEGADACLEALQTADRMGLTISCDLNVRKKLWNYGRSVADVMLPLVQYSDVIFGAEPEYKEVFDIAPVGFQAVDTAYPLDLKGFETFGQKISHIVPRCRKVFLELRNTITSNHNLLAAVLYSDQTLKYTGIYDITHEVDRVGTGDAFVGGMIYGLLTYPDNDQKALEFALAASALKNTVYGDFNQVTVEEVESLMKGNTSGRVAR</sequence>
<dbReference type="eggNOG" id="COG0524">
    <property type="taxonomic scope" value="Bacteria"/>
</dbReference>
<evidence type="ECO:0000256" key="3">
    <source>
        <dbReference type="ARBA" id="ARBA00022777"/>
    </source>
</evidence>
<evidence type="ECO:0000256" key="1">
    <source>
        <dbReference type="ARBA" id="ARBA00010688"/>
    </source>
</evidence>
<dbReference type="Gene3D" id="3.40.1190.20">
    <property type="match status" value="1"/>
</dbReference>
<dbReference type="GO" id="GO:0016301">
    <property type="term" value="F:kinase activity"/>
    <property type="evidence" value="ECO:0007669"/>
    <property type="project" value="UniProtKB-KW"/>
</dbReference>
<comment type="caution">
    <text evidence="5">The sequence shown here is derived from an EMBL/GenBank/DDBJ whole genome shotgun (WGS) entry which is preliminary data.</text>
</comment>
<protein>
    <recommendedName>
        <fullName evidence="4">Carbohydrate kinase PfkB domain-containing protein</fullName>
    </recommendedName>
</protein>
<dbReference type="PATRIC" id="fig|1121098.3.peg.3462"/>
<name>U6RAJ8_9BACT</name>
<dbReference type="InterPro" id="IPR052700">
    <property type="entry name" value="Carb_kinase_PfkB-like"/>
</dbReference>